<evidence type="ECO:0000256" key="3">
    <source>
        <dbReference type="ARBA" id="ARBA00023125"/>
    </source>
</evidence>
<accession>A0ABV2Q2W5</accession>
<evidence type="ECO:0000313" key="8">
    <source>
        <dbReference type="Proteomes" id="UP001549320"/>
    </source>
</evidence>
<dbReference type="Proteomes" id="UP001549320">
    <property type="component" value="Unassembled WGS sequence"/>
</dbReference>
<dbReference type="EMBL" id="JBEPSH010000001">
    <property type="protein sequence ID" value="MET4575055.1"/>
    <property type="molecule type" value="Genomic_DNA"/>
</dbReference>
<dbReference type="Pfam" id="PF00126">
    <property type="entry name" value="HTH_1"/>
    <property type="match status" value="1"/>
</dbReference>
<dbReference type="PANTHER" id="PTHR30293:SF0">
    <property type="entry name" value="NITROGEN ASSIMILATION REGULATORY PROTEIN NAC"/>
    <property type="match status" value="1"/>
</dbReference>
<organism evidence="7 8">
    <name type="scientific">Ottowia thiooxydans</name>
    <dbReference type="NCBI Taxonomy" id="219182"/>
    <lineage>
        <taxon>Bacteria</taxon>
        <taxon>Pseudomonadati</taxon>
        <taxon>Pseudomonadota</taxon>
        <taxon>Betaproteobacteria</taxon>
        <taxon>Burkholderiales</taxon>
        <taxon>Comamonadaceae</taxon>
        <taxon>Ottowia</taxon>
    </lineage>
</organism>
<keyword evidence="5" id="KW-0804">Transcription</keyword>
<keyword evidence="8" id="KW-1185">Reference proteome</keyword>
<comment type="similarity">
    <text evidence="1">Belongs to the LysR transcriptional regulatory family.</text>
</comment>
<name>A0ABV2Q2W5_9BURK</name>
<evidence type="ECO:0000313" key="7">
    <source>
        <dbReference type="EMBL" id="MET4575055.1"/>
    </source>
</evidence>
<gene>
    <name evidence="7" type="ORF">ABIE13_000152</name>
</gene>
<dbReference type="PANTHER" id="PTHR30293">
    <property type="entry name" value="TRANSCRIPTIONAL REGULATORY PROTEIN NAC-RELATED"/>
    <property type="match status" value="1"/>
</dbReference>
<dbReference type="GO" id="GO:0003677">
    <property type="term" value="F:DNA binding"/>
    <property type="evidence" value="ECO:0007669"/>
    <property type="project" value="UniProtKB-KW"/>
</dbReference>
<dbReference type="RefSeq" id="WP_354440289.1">
    <property type="nucleotide sequence ID" value="NZ_JBEPSH010000001.1"/>
</dbReference>
<dbReference type="InterPro" id="IPR005119">
    <property type="entry name" value="LysR_subst-bd"/>
</dbReference>
<evidence type="ECO:0000259" key="6">
    <source>
        <dbReference type="PROSITE" id="PS50931"/>
    </source>
</evidence>
<keyword evidence="2" id="KW-0805">Transcription regulation</keyword>
<dbReference type="InterPro" id="IPR036388">
    <property type="entry name" value="WH-like_DNA-bd_sf"/>
</dbReference>
<dbReference type="InterPro" id="IPR000847">
    <property type="entry name" value="LysR_HTH_N"/>
</dbReference>
<dbReference type="InterPro" id="IPR036390">
    <property type="entry name" value="WH_DNA-bd_sf"/>
</dbReference>
<feature type="domain" description="HTH lysR-type" evidence="6">
    <location>
        <begin position="1"/>
        <end position="58"/>
    </location>
</feature>
<dbReference type="Gene3D" id="3.40.190.290">
    <property type="match status" value="1"/>
</dbReference>
<dbReference type="PROSITE" id="PS50931">
    <property type="entry name" value="HTH_LYSR"/>
    <property type="match status" value="1"/>
</dbReference>
<sequence>MDMRAIYYFVNAYEERSFTAAAEKVHVVQSALSAQIRNLEEQFGAPLFERGARGVVPTPAGQRLYELSLPLLRDLAAAEQEVIDLVQGKKITGSLRIGLPSSICRGILGGVLREFRERYPKVDVSIVEAYHRTLTEQVQAGQLDVALAAMPQEHSGLAFHSSIRDLCVMVSGQPIHGKSLTPCDLTARDDLKLVVPSDRHLLGQAISTLIASGAVKPRSLMRVDGTIATMESVLASDWACLSPMTAVVHELDSKEYFIYPVINPDLRFDLYLVRDQRRPLTPAARAFAEILERRLVEVRALWDAAVSEHGKSLS</sequence>
<dbReference type="PRINTS" id="PR00039">
    <property type="entry name" value="HTHLYSR"/>
</dbReference>
<dbReference type="Pfam" id="PF03466">
    <property type="entry name" value="LysR_substrate"/>
    <property type="match status" value="1"/>
</dbReference>
<dbReference type="Gene3D" id="1.10.10.10">
    <property type="entry name" value="Winged helix-like DNA-binding domain superfamily/Winged helix DNA-binding domain"/>
    <property type="match status" value="1"/>
</dbReference>
<evidence type="ECO:0000256" key="5">
    <source>
        <dbReference type="ARBA" id="ARBA00023163"/>
    </source>
</evidence>
<reference evidence="7 8" key="1">
    <citation type="submission" date="2024-06" db="EMBL/GenBank/DDBJ databases">
        <title>Sorghum-associated microbial communities from plants grown in Nebraska, USA.</title>
        <authorList>
            <person name="Schachtman D."/>
        </authorList>
    </citation>
    <scope>NUCLEOTIDE SEQUENCE [LARGE SCALE GENOMIC DNA]</scope>
    <source>
        <strain evidence="7 8">2709</strain>
    </source>
</reference>
<evidence type="ECO:0000256" key="1">
    <source>
        <dbReference type="ARBA" id="ARBA00009437"/>
    </source>
</evidence>
<dbReference type="CDD" id="cd05466">
    <property type="entry name" value="PBP2_LTTR_substrate"/>
    <property type="match status" value="1"/>
</dbReference>
<dbReference type="SUPFAM" id="SSF53850">
    <property type="entry name" value="Periplasmic binding protein-like II"/>
    <property type="match status" value="1"/>
</dbReference>
<evidence type="ECO:0000256" key="4">
    <source>
        <dbReference type="ARBA" id="ARBA00023159"/>
    </source>
</evidence>
<dbReference type="SUPFAM" id="SSF46785">
    <property type="entry name" value="Winged helix' DNA-binding domain"/>
    <property type="match status" value="1"/>
</dbReference>
<keyword evidence="3 7" id="KW-0238">DNA-binding</keyword>
<keyword evidence="4" id="KW-0010">Activator</keyword>
<comment type="caution">
    <text evidence="7">The sequence shown here is derived from an EMBL/GenBank/DDBJ whole genome shotgun (WGS) entry which is preliminary data.</text>
</comment>
<protein>
    <submittedName>
        <fullName evidence="7">DNA-binding transcriptional LysR family regulator</fullName>
    </submittedName>
</protein>
<proteinExistence type="inferred from homology"/>
<evidence type="ECO:0000256" key="2">
    <source>
        <dbReference type="ARBA" id="ARBA00023015"/>
    </source>
</evidence>